<accession>A0A1H1AF72</accession>
<keyword evidence="3" id="KW-1003">Cell membrane</keyword>
<organism evidence="9 10">
    <name type="scientific">Leucobacter chromiiresistens</name>
    <dbReference type="NCBI Taxonomy" id="1079994"/>
    <lineage>
        <taxon>Bacteria</taxon>
        <taxon>Bacillati</taxon>
        <taxon>Actinomycetota</taxon>
        <taxon>Actinomycetes</taxon>
        <taxon>Micrococcales</taxon>
        <taxon>Microbacteriaceae</taxon>
        <taxon>Leucobacter</taxon>
    </lineage>
</organism>
<evidence type="ECO:0000313" key="10">
    <source>
        <dbReference type="Proteomes" id="UP000182690"/>
    </source>
</evidence>
<keyword evidence="4 7" id="KW-0812">Transmembrane</keyword>
<feature type="transmembrane region" description="Helical" evidence="7">
    <location>
        <begin position="25"/>
        <end position="48"/>
    </location>
</feature>
<sequence length="449" mass="47382">MTRTQTVPIALRSGSVRHRGRLRQWLLVGSFLGPALLALGALVVYPIVYTVIRSFFDRSGSDFVGWENYVTMFTNDTTFTAIRNNLVWVVVAPVTVTIIGLLLAVLVDKIGWKTAFRLIVFMPMAISMLAAGVIFRGMFQESPQLGVVNAAITSVQSIFSDQASYPGAKPREGVGIEADQGIIASTDEVAAGGTQNFPLIGVKRSALPEGATEAKPAAAAGDTEISGTVFLDVIRGGGGTDGELEAGKTGLEGVRVDAVGVDGSIRGFATTGAGGTYTIEGLEAGESYRIALPASNFGDGAAGVSWLSASWINVVVILAYVWIWAGFAMVMIASGLSAMDRSLQEAARTDGANEWQIFSKITAPLLAPVLLVVFVTLIINVLKIFDLVYVIPPGASKPAANVIAVEMWTVSFGGGNNQGLGSALAILLLILVLPSMIVNVRRFRAERGR</sequence>
<dbReference type="SUPFAM" id="SSF161098">
    <property type="entry name" value="MetI-like"/>
    <property type="match status" value="1"/>
</dbReference>
<feature type="transmembrane region" description="Helical" evidence="7">
    <location>
        <begin position="357"/>
        <end position="379"/>
    </location>
</feature>
<evidence type="ECO:0000256" key="4">
    <source>
        <dbReference type="ARBA" id="ARBA00022692"/>
    </source>
</evidence>
<dbReference type="InterPro" id="IPR000515">
    <property type="entry name" value="MetI-like"/>
</dbReference>
<evidence type="ECO:0000256" key="5">
    <source>
        <dbReference type="ARBA" id="ARBA00022989"/>
    </source>
</evidence>
<dbReference type="SUPFAM" id="SSF117074">
    <property type="entry name" value="Hypothetical protein PA1324"/>
    <property type="match status" value="1"/>
</dbReference>
<dbReference type="SUPFAM" id="SSF160964">
    <property type="entry name" value="MalF N-terminal region-like"/>
    <property type="match status" value="1"/>
</dbReference>
<evidence type="ECO:0000259" key="8">
    <source>
        <dbReference type="PROSITE" id="PS50928"/>
    </source>
</evidence>
<feature type="transmembrane region" description="Helical" evidence="7">
    <location>
        <begin position="86"/>
        <end position="106"/>
    </location>
</feature>
<dbReference type="InterPro" id="IPR050809">
    <property type="entry name" value="UgpAE/MalFG_permease"/>
</dbReference>
<dbReference type="eggNOG" id="COG1175">
    <property type="taxonomic scope" value="Bacteria"/>
</dbReference>
<name>A0A1H1AF72_9MICO</name>
<evidence type="ECO:0000256" key="6">
    <source>
        <dbReference type="ARBA" id="ARBA00023136"/>
    </source>
</evidence>
<dbReference type="PANTHER" id="PTHR43227:SF8">
    <property type="entry name" value="DIACETYLCHITOBIOSE UPTAKE SYSTEM PERMEASE PROTEIN DASB"/>
    <property type="match status" value="1"/>
</dbReference>
<dbReference type="STRING" id="1079994.SAMN04488565_2563"/>
<feature type="transmembrane region" description="Helical" evidence="7">
    <location>
        <begin position="311"/>
        <end position="336"/>
    </location>
</feature>
<comment type="similarity">
    <text evidence="7">Belongs to the binding-protein-dependent transport system permease family.</text>
</comment>
<dbReference type="PANTHER" id="PTHR43227">
    <property type="entry name" value="BLL4140 PROTEIN"/>
    <property type="match status" value="1"/>
</dbReference>
<dbReference type="PROSITE" id="PS50928">
    <property type="entry name" value="ABC_TM1"/>
    <property type="match status" value="1"/>
</dbReference>
<feature type="transmembrane region" description="Helical" evidence="7">
    <location>
        <begin position="420"/>
        <end position="440"/>
    </location>
</feature>
<keyword evidence="5 7" id="KW-1133">Transmembrane helix</keyword>
<comment type="subcellular location">
    <subcellularLocation>
        <location evidence="1 7">Cell membrane</location>
        <topology evidence="1 7">Multi-pass membrane protein</topology>
    </subcellularLocation>
</comment>
<dbReference type="Pfam" id="PF00528">
    <property type="entry name" value="BPD_transp_1"/>
    <property type="match status" value="1"/>
</dbReference>
<evidence type="ECO:0000256" key="3">
    <source>
        <dbReference type="ARBA" id="ARBA00022475"/>
    </source>
</evidence>
<evidence type="ECO:0000313" key="9">
    <source>
        <dbReference type="EMBL" id="SDQ38363.1"/>
    </source>
</evidence>
<dbReference type="Proteomes" id="UP000182690">
    <property type="component" value="Unassembled WGS sequence"/>
</dbReference>
<keyword evidence="6 7" id="KW-0472">Membrane</keyword>
<evidence type="ECO:0000256" key="1">
    <source>
        <dbReference type="ARBA" id="ARBA00004651"/>
    </source>
</evidence>
<keyword evidence="2 7" id="KW-0813">Transport</keyword>
<dbReference type="OrthoDB" id="3515028at2"/>
<gene>
    <name evidence="9" type="ORF">SAMN04488565_2563</name>
</gene>
<dbReference type="GO" id="GO:0055085">
    <property type="term" value="P:transmembrane transport"/>
    <property type="evidence" value="ECO:0007669"/>
    <property type="project" value="InterPro"/>
</dbReference>
<feature type="domain" description="ABC transmembrane type-1" evidence="8">
    <location>
        <begin position="82"/>
        <end position="439"/>
    </location>
</feature>
<dbReference type="GO" id="GO:0005886">
    <property type="term" value="C:plasma membrane"/>
    <property type="evidence" value="ECO:0007669"/>
    <property type="project" value="UniProtKB-SubCell"/>
</dbReference>
<proteinExistence type="inferred from homology"/>
<dbReference type="CDD" id="cd06261">
    <property type="entry name" value="TM_PBP2"/>
    <property type="match status" value="1"/>
</dbReference>
<evidence type="ECO:0000256" key="7">
    <source>
        <dbReference type="RuleBase" id="RU363032"/>
    </source>
</evidence>
<reference evidence="9 10" key="1">
    <citation type="submission" date="2016-10" db="EMBL/GenBank/DDBJ databases">
        <authorList>
            <person name="de Groot N.N."/>
        </authorList>
    </citation>
    <scope>NUCLEOTIDE SEQUENCE [LARGE SCALE GENOMIC DNA]</scope>
    <source>
        <strain evidence="9 10">DSM 22788</strain>
    </source>
</reference>
<dbReference type="RefSeq" id="WP_010156691.1">
    <property type="nucleotide sequence ID" value="NZ_FNKB01000001.1"/>
</dbReference>
<dbReference type="EMBL" id="FNKB01000001">
    <property type="protein sequence ID" value="SDQ38363.1"/>
    <property type="molecule type" value="Genomic_DNA"/>
</dbReference>
<dbReference type="AlphaFoldDB" id="A0A1H1AF72"/>
<feature type="transmembrane region" description="Helical" evidence="7">
    <location>
        <begin position="118"/>
        <end position="139"/>
    </location>
</feature>
<evidence type="ECO:0000256" key="2">
    <source>
        <dbReference type="ARBA" id="ARBA00022448"/>
    </source>
</evidence>
<dbReference type="Gene3D" id="1.10.3720.10">
    <property type="entry name" value="MetI-like"/>
    <property type="match status" value="2"/>
</dbReference>
<protein>
    <submittedName>
        <fullName evidence="9">Carbohydrate ABC transporter membrane protein 1, CUT1 family</fullName>
    </submittedName>
</protein>
<dbReference type="InterPro" id="IPR035906">
    <property type="entry name" value="MetI-like_sf"/>
</dbReference>